<evidence type="ECO:0000259" key="2">
    <source>
        <dbReference type="PROSITE" id="PS51502"/>
    </source>
</evidence>
<dbReference type="PROSITE" id="PS51502">
    <property type="entry name" value="S_R_A_B_BARREL"/>
    <property type="match status" value="1"/>
</dbReference>
<proteinExistence type="predicted"/>
<dbReference type="EMBL" id="CP139781">
    <property type="protein sequence ID" value="WRQ87521.1"/>
    <property type="molecule type" value="Genomic_DNA"/>
</dbReference>
<dbReference type="RefSeq" id="WP_221030317.1">
    <property type="nucleotide sequence ID" value="NZ_CP139781.1"/>
</dbReference>
<reference evidence="3 4" key="1">
    <citation type="submission" date="2023-12" db="EMBL/GenBank/DDBJ databases">
        <title>Description of an unclassified Opitutus bacterium of Verrucomicrobiota.</title>
        <authorList>
            <person name="Zhang D.-F."/>
        </authorList>
    </citation>
    <scope>NUCLEOTIDE SEQUENCE [LARGE SCALE GENOMIC DNA]</scope>
    <source>
        <strain evidence="3 4">WL0086</strain>
    </source>
</reference>
<dbReference type="SUPFAM" id="SSF54909">
    <property type="entry name" value="Dimeric alpha+beta barrel"/>
    <property type="match status" value="1"/>
</dbReference>
<dbReference type="Gene3D" id="3.30.70.100">
    <property type="match status" value="1"/>
</dbReference>
<feature type="signal peptide" evidence="1">
    <location>
        <begin position="1"/>
        <end position="23"/>
    </location>
</feature>
<name>A0ABZ1C733_9BACT</name>
<evidence type="ECO:0000313" key="3">
    <source>
        <dbReference type="EMBL" id="WRQ87521.1"/>
    </source>
</evidence>
<accession>A0ABZ1C733</accession>
<feature type="chain" id="PRO_5046095434" evidence="1">
    <location>
        <begin position="24"/>
        <end position="131"/>
    </location>
</feature>
<dbReference type="Proteomes" id="UP000738431">
    <property type="component" value="Chromosome"/>
</dbReference>
<evidence type="ECO:0000313" key="4">
    <source>
        <dbReference type="Proteomes" id="UP000738431"/>
    </source>
</evidence>
<dbReference type="Pfam" id="PF07876">
    <property type="entry name" value="Dabb"/>
    <property type="match status" value="1"/>
</dbReference>
<dbReference type="InterPro" id="IPR011008">
    <property type="entry name" value="Dimeric_a/b-barrel"/>
</dbReference>
<organism evidence="3 4">
    <name type="scientific">Actomonas aquatica</name>
    <dbReference type="NCBI Taxonomy" id="2866162"/>
    <lineage>
        <taxon>Bacteria</taxon>
        <taxon>Pseudomonadati</taxon>
        <taxon>Verrucomicrobiota</taxon>
        <taxon>Opitutia</taxon>
        <taxon>Opitutales</taxon>
        <taxon>Opitutaceae</taxon>
        <taxon>Actomonas</taxon>
    </lineage>
</organism>
<keyword evidence="1" id="KW-0732">Signal</keyword>
<dbReference type="InterPro" id="IPR013097">
    <property type="entry name" value="Dabb"/>
</dbReference>
<gene>
    <name evidence="3" type="ORF">K1X11_022120</name>
</gene>
<protein>
    <submittedName>
        <fullName evidence="3">Dabb family protein</fullName>
    </submittedName>
</protein>
<evidence type="ECO:0000256" key="1">
    <source>
        <dbReference type="SAM" id="SignalP"/>
    </source>
</evidence>
<keyword evidence="4" id="KW-1185">Reference proteome</keyword>
<sequence>MKKLLSTLCSVLALGLAATSLSAAHHEGGHDTEMAPSSVIHVVTVSWKEDASEAQIKAALDGVHALAKSYDGITRVWTKCIKAQGNREYAFVMEFKSEQALADYAGSDAQKEWYKTYYPARAGSTTFDITN</sequence>
<feature type="domain" description="Stress-response A/B barrel" evidence="2">
    <location>
        <begin position="39"/>
        <end position="129"/>
    </location>
</feature>